<dbReference type="AlphaFoldDB" id="A0A218X8C3"/>
<evidence type="ECO:0000256" key="4">
    <source>
        <dbReference type="ARBA" id="ARBA00023187"/>
    </source>
</evidence>
<dbReference type="GO" id="GO:0045292">
    <property type="term" value="P:mRNA cis splicing, via spliceosome"/>
    <property type="evidence" value="ECO:0007669"/>
    <property type="project" value="InterPro"/>
</dbReference>
<feature type="compositionally biased region" description="Basic and acidic residues" evidence="10">
    <location>
        <begin position="86"/>
        <end position="113"/>
    </location>
</feature>
<dbReference type="Pfam" id="PF00397">
    <property type="entry name" value="WW"/>
    <property type="match status" value="2"/>
</dbReference>
<evidence type="ECO:0000256" key="3">
    <source>
        <dbReference type="ARBA" id="ARBA00022737"/>
    </source>
</evidence>
<sequence>MSYAYEGSIIGVPFPWEDSPGIPKATPADDRTELIAKKGQHVAELPLPPCPSVRSRGLLIKRLQKDLMRQKTTGDPFFSALMKCTEEPSTDSHPEEEEHVKEERNGGDEESHPKSNVVNRLKNQTTLASNIIQSVKKCVLLCGDSSPAQNRDEDGDSVVLRSGGAAAFSYVGLLEDFLDPCPHFVSVPAGESGCVLFSVTEGSTPAPGMANNSQPPGAQYRPMVPNQQGQSFISASSQQFRPVGPGMPSSHVGMPGAQDLPLHFPQSMQPFPPRSNQPGHAPPPMPYGHTNRPIPSSTPYPFAPSSFGQPQHHASVPSQIPPMPQMHAPIAGQLWGPGGGQGASPAMPQQAAQQPPAASPAAASVPTQQSSSDWQEHEAANGRRYYYNKKTKQSSWEKPLELMTPIERADASTVWKEFSTSDGRKYYYNKVTKQSVWSMPEEMKLAREQALKADGGVLEEAVSGSQGSAAGVAASVETPSAATSSSPSVPFSVAASSPIPVTPAVPVTNATTTAVSGPVGTPVATSSVLSNDVGGQDTVVPNQPIAASSQNVQDPEDGASIQLIEEAKRGMATAGKVNVTPLEEKTPDDEPVTYPSKQEAKNAFKALLESFNVQSDWTWEHAMREIINDKRYGALKTLGERKQAFNEYLGQRRKLEAEERRVRQKKAREEFTKMLEECKELTSSIKWSKAVSMFENDERFKAVEKNRDREDLFDSFMVDLERKEKEKAAEEHRHNITEYRKYLESCDFIKDYIRDMEKEEEEGKKIQKEQTRRAERKNRDEFRKLMEGHASAGILTAKTHWRDYCLKVKDSAEYQAVASNTSGSTPRELFEDVAEELEVKFYEDKVRVKDAMKSGKAEMTWLLYLLTRLAHRGCGGRGGRFILSTWSGKELAGSRHHQSLSTQIGCGLIEVKEVWEVAQVRQHTTWPLEVAIHASDHVSMVSTWTFEDFRAGVLDNLGHPLISEINLELVYKELLERAKEKEEKEAKKRQRIADDFTRLLHTFKEITLSSTWEECKPLVEESYEFKSVGEESSAKEIFEEYIAHLQEKAKEKERKREEEKVRKEKEREEKEKRKDKERKERDREREREKGKERSKKDDTDSDTADANDSYGYKDDKKREKEKERKHRKRHQSASDEVYSDKEEKESKRSRRQSSDRKKSRKHAHSPVSDGESRHKKHKRDHRDSSRRNGGYEELEDGEVGEDGEIQQS</sequence>
<keyword evidence="9" id="KW-0175">Coiled coil</keyword>
<accession>A0A218X8C3</accession>
<dbReference type="SUPFAM" id="SSF51045">
    <property type="entry name" value="WW domain"/>
    <property type="match status" value="2"/>
</dbReference>
<evidence type="ECO:0000313" key="13">
    <source>
        <dbReference type="EMBL" id="OWM80622.1"/>
    </source>
</evidence>
<evidence type="ECO:0000256" key="1">
    <source>
        <dbReference type="ARBA" id="ARBA00004123"/>
    </source>
</evidence>
<evidence type="ECO:0000313" key="14">
    <source>
        <dbReference type="Proteomes" id="UP000197138"/>
    </source>
</evidence>
<dbReference type="PROSITE" id="PS01159">
    <property type="entry name" value="WW_DOMAIN_1"/>
    <property type="match status" value="1"/>
</dbReference>
<dbReference type="PROSITE" id="PS50020">
    <property type="entry name" value="WW_DOMAIN_2"/>
    <property type="match status" value="2"/>
</dbReference>
<dbReference type="SMART" id="SM00441">
    <property type="entry name" value="FF"/>
    <property type="match status" value="4"/>
</dbReference>
<dbReference type="FunFam" id="1.10.10.440:FF:000013">
    <property type="entry name" value="pre-mRNA-processing protein 40A isoform X1"/>
    <property type="match status" value="1"/>
</dbReference>
<evidence type="ECO:0008006" key="15">
    <source>
        <dbReference type="Google" id="ProtNLM"/>
    </source>
</evidence>
<comment type="subcellular location">
    <subcellularLocation>
        <location evidence="1">Nucleus</location>
    </subcellularLocation>
</comment>
<dbReference type="GO" id="GO:0070063">
    <property type="term" value="F:RNA polymerase binding"/>
    <property type="evidence" value="ECO:0007669"/>
    <property type="project" value="UniProtKB-ARBA"/>
</dbReference>
<evidence type="ECO:0000256" key="5">
    <source>
        <dbReference type="ARBA" id="ARBA00023242"/>
    </source>
</evidence>
<feature type="region of interest" description="Disordered" evidence="10">
    <location>
        <begin position="86"/>
        <end position="116"/>
    </location>
</feature>
<evidence type="ECO:0000256" key="9">
    <source>
        <dbReference type="SAM" id="Coils"/>
    </source>
</evidence>
<name>A0A218X8C3_PUNGR</name>
<feature type="compositionally biased region" description="Basic and acidic residues" evidence="10">
    <location>
        <begin position="1181"/>
        <end position="1190"/>
    </location>
</feature>
<keyword evidence="4" id="KW-0508">mRNA splicing</keyword>
<dbReference type="InterPro" id="IPR036020">
    <property type="entry name" value="WW_dom_sf"/>
</dbReference>
<dbReference type="PANTHER" id="PTHR11864:SF0">
    <property type="entry name" value="PRP40 PRE-MRNA PROCESSING FACTOR 40 HOMOLOG A (YEAST)"/>
    <property type="match status" value="1"/>
</dbReference>
<keyword evidence="2" id="KW-0507">mRNA processing</keyword>
<dbReference type="Proteomes" id="UP000197138">
    <property type="component" value="Unassembled WGS sequence"/>
</dbReference>
<reference evidence="14" key="1">
    <citation type="journal article" date="2017" name="Plant J.">
        <title>The pomegranate (Punica granatum L.) genome and the genomics of punicalagin biosynthesis.</title>
        <authorList>
            <person name="Qin G."/>
            <person name="Xu C."/>
            <person name="Ming R."/>
            <person name="Tang H."/>
            <person name="Guyot R."/>
            <person name="Kramer E.M."/>
            <person name="Hu Y."/>
            <person name="Yi X."/>
            <person name="Qi Y."/>
            <person name="Xu X."/>
            <person name="Gao Z."/>
            <person name="Pan H."/>
            <person name="Jian J."/>
            <person name="Tian Y."/>
            <person name="Yue Z."/>
            <person name="Xu Y."/>
        </authorList>
    </citation>
    <scope>NUCLEOTIDE SEQUENCE [LARGE SCALE GENOMIC DNA]</scope>
    <source>
        <strain evidence="14">cv. Dabenzi</strain>
    </source>
</reference>
<comment type="caution">
    <text evidence="13">The sequence shown here is derived from an EMBL/GenBank/DDBJ whole genome shotgun (WGS) entry which is preliminary data.</text>
</comment>
<proteinExistence type="inferred from homology"/>
<dbReference type="GO" id="GO:0071004">
    <property type="term" value="C:U2-type prespliceosome"/>
    <property type="evidence" value="ECO:0007669"/>
    <property type="project" value="TreeGrafter"/>
</dbReference>
<feature type="domain" description="WW" evidence="11">
    <location>
        <begin position="368"/>
        <end position="401"/>
    </location>
</feature>
<feature type="coiled-coil region" evidence="9">
    <location>
        <begin position="964"/>
        <end position="995"/>
    </location>
</feature>
<feature type="domain" description="FF" evidence="12">
    <location>
        <begin position="597"/>
        <end position="651"/>
    </location>
</feature>
<feature type="region of interest" description="Disordered" evidence="10">
    <location>
        <begin position="1048"/>
        <end position="1208"/>
    </location>
</feature>
<dbReference type="Pfam" id="PF25432">
    <property type="entry name" value="FF_PRPF40A"/>
    <property type="match status" value="1"/>
</dbReference>
<evidence type="ECO:0000259" key="12">
    <source>
        <dbReference type="PROSITE" id="PS51676"/>
    </source>
</evidence>
<feature type="region of interest" description="Disordered" evidence="10">
    <location>
        <begin position="240"/>
        <end position="379"/>
    </location>
</feature>
<dbReference type="PROSITE" id="PS51676">
    <property type="entry name" value="FF"/>
    <property type="match status" value="3"/>
</dbReference>
<dbReference type="CDD" id="cd00201">
    <property type="entry name" value="WW"/>
    <property type="match status" value="2"/>
</dbReference>
<dbReference type="InterPro" id="IPR036517">
    <property type="entry name" value="FF_domain_sf"/>
</dbReference>
<dbReference type="InterPro" id="IPR001202">
    <property type="entry name" value="WW_dom"/>
</dbReference>
<evidence type="ECO:0000256" key="2">
    <source>
        <dbReference type="ARBA" id="ARBA00022664"/>
    </source>
</evidence>
<protein>
    <recommendedName>
        <fullName evidence="15">Pre-mRNA-processing protein 40A</fullName>
    </recommendedName>
</protein>
<comment type="similarity">
    <text evidence="7">Belongs to the PRPF40 family.</text>
</comment>
<dbReference type="Gene3D" id="1.10.10.440">
    <property type="entry name" value="FF domain"/>
    <property type="match status" value="4"/>
</dbReference>
<comment type="subunit">
    <text evidence="8">Interacts (via the WW domains) with the phosphorylated C-terminal domain of NRPB1 (via CTD domain).</text>
</comment>
<feature type="compositionally biased region" description="Basic and acidic residues" evidence="10">
    <location>
        <begin position="1111"/>
        <end position="1122"/>
    </location>
</feature>
<organism evidence="13 14">
    <name type="scientific">Punica granatum</name>
    <name type="common">Pomegranate</name>
    <dbReference type="NCBI Taxonomy" id="22663"/>
    <lineage>
        <taxon>Eukaryota</taxon>
        <taxon>Viridiplantae</taxon>
        <taxon>Streptophyta</taxon>
        <taxon>Embryophyta</taxon>
        <taxon>Tracheophyta</taxon>
        <taxon>Spermatophyta</taxon>
        <taxon>Magnoliopsida</taxon>
        <taxon>eudicotyledons</taxon>
        <taxon>Gunneridae</taxon>
        <taxon>Pentapetalae</taxon>
        <taxon>rosids</taxon>
        <taxon>malvids</taxon>
        <taxon>Myrtales</taxon>
        <taxon>Lythraceae</taxon>
        <taxon>Punica</taxon>
    </lineage>
</organism>
<feature type="domain" description="FF" evidence="12">
    <location>
        <begin position="664"/>
        <end position="719"/>
    </location>
</feature>
<feature type="domain" description="WW" evidence="11">
    <location>
        <begin position="409"/>
        <end position="442"/>
    </location>
</feature>
<dbReference type="InterPro" id="IPR039726">
    <property type="entry name" value="Prp40-like"/>
</dbReference>
<feature type="domain" description="FF" evidence="12">
    <location>
        <begin position="773"/>
        <end position="836"/>
    </location>
</feature>
<feature type="compositionally biased region" description="Basic and acidic residues" evidence="10">
    <location>
        <begin position="1048"/>
        <end position="1098"/>
    </location>
</feature>
<dbReference type="InterPro" id="IPR002713">
    <property type="entry name" value="FF_domain"/>
</dbReference>
<dbReference type="Gene3D" id="2.20.70.10">
    <property type="match status" value="2"/>
</dbReference>
<evidence type="ECO:0000256" key="8">
    <source>
        <dbReference type="ARBA" id="ARBA00064817"/>
    </source>
</evidence>
<dbReference type="FunFam" id="1.10.10.440:FF:000026">
    <property type="entry name" value="Pre-mRNA-processing protein 40A"/>
    <property type="match status" value="1"/>
</dbReference>
<dbReference type="GO" id="GO:0005685">
    <property type="term" value="C:U1 snRNP"/>
    <property type="evidence" value="ECO:0007669"/>
    <property type="project" value="TreeGrafter"/>
</dbReference>
<dbReference type="Pfam" id="PF01846">
    <property type="entry name" value="FF"/>
    <property type="match status" value="4"/>
</dbReference>
<dbReference type="FunFam" id="1.10.10.440:FF:000024">
    <property type="entry name" value="Pre-mRNA-processing protein 40A"/>
    <property type="match status" value="1"/>
</dbReference>
<dbReference type="EMBL" id="MTKT01002214">
    <property type="protein sequence ID" value="OWM80622.1"/>
    <property type="molecule type" value="Genomic_DNA"/>
</dbReference>
<dbReference type="SMART" id="SM00456">
    <property type="entry name" value="WW"/>
    <property type="match status" value="2"/>
</dbReference>
<evidence type="ECO:0000259" key="11">
    <source>
        <dbReference type="PROSITE" id="PS50020"/>
    </source>
</evidence>
<feature type="compositionally biased region" description="Basic and acidic residues" evidence="10">
    <location>
        <begin position="1138"/>
        <end position="1156"/>
    </location>
</feature>
<comment type="function">
    <text evidence="6">Binds the phosphorylated C-terminal domain (CTD) of the largest subunit of RNA polymerase II and functions as a scaffold for RNA processing machineries. May be involved in pre-mRNA splicing.</text>
</comment>
<feature type="compositionally biased region" description="Low complexity" evidence="10">
    <location>
        <begin position="343"/>
        <end position="372"/>
    </location>
</feature>
<gene>
    <name evidence="13" type="ORF">CDL15_Pgr006652</name>
</gene>
<feature type="compositionally biased region" description="Acidic residues" evidence="10">
    <location>
        <begin position="1192"/>
        <end position="1208"/>
    </location>
</feature>
<feature type="compositionally biased region" description="Pro residues" evidence="10">
    <location>
        <begin position="270"/>
        <end position="286"/>
    </location>
</feature>
<dbReference type="SUPFAM" id="SSF81698">
    <property type="entry name" value="FF domain"/>
    <property type="match status" value="4"/>
</dbReference>
<dbReference type="GO" id="GO:0003723">
    <property type="term" value="F:RNA binding"/>
    <property type="evidence" value="ECO:0007669"/>
    <property type="project" value="TreeGrafter"/>
</dbReference>
<keyword evidence="3" id="KW-0677">Repeat</keyword>
<evidence type="ECO:0000256" key="10">
    <source>
        <dbReference type="SAM" id="MobiDB-lite"/>
    </source>
</evidence>
<evidence type="ECO:0000256" key="6">
    <source>
        <dbReference type="ARBA" id="ARBA00056384"/>
    </source>
</evidence>
<dbReference type="PANTHER" id="PTHR11864">
    <property type="entry name" value="PRE-MRNA-PROCESSING PROTEIN PRP40"/>
    <property type="match status" value="1"/>
</dbReference>
<keyword evidence="5" id="KW-0539">Nucleus</keyword>
<evidence type="ECO:0000256" key="7">
    <source>
        <dbReference type="ARBA" id="ARBA00061317"/>
    </source>
</evidence>